<dbReference type="EMBL" id="PUHW01000088">
    <property type="protein sequence ID" value="KAG0689296.1"/>
    <property type="molecule type" value="Genomic_DNA"/>
</dbReference>
<evidence type="ECO:0000256" key="9">
    <source>
        <dbReference type="SAM" id="SignalP"/>
    </source>
</evidence>
<evidence type="ECO:0000313" key="13">
    <source>
        <dbReference type="Proteomes" id="UP000697127"/>
    </source>
</evidence>
<evidence type="ECO:0000256" key="7">
    <source>
        <dbReference type="ARBA" id="ARBA00023316"/>
    </source>
</evidence>
<feature type="chain" id="PRO_5040126115" description="glucan endo-1,3-beta-D-glucosidase" evidence="9">
    <location>
        <begin position="19"/>
        <end position="413"/>
    </location>
</feature>
<organism evidence="12 13">
    <name type="scientific">Pichia californica</name>
    <dbReference type="NCBI Taxonomy" id="460514"/>
    <lineage>
        <taxon>Eukaryota</taxon>
        <taxon>Fungi</taxon>
        <taxon>Dikarya</taxon>
        <taxon>Ascomycota</taxon>
        <taxon>Saccharomycotina</taxon>
        <taxon>Pichiomycetes</taxon>
        <taxon>Pichiales</taxon>
        <taxon>Pichiaceae</taxon>
        <taxon>Pichia</taxon>
    </lineage>
</organism>
<feature type="domain" description="Cell wall protein YJL171C/Tos1 C-terminal" evidence="10">
    <location>
        <begin position="113"/>
        <end position="345"/>
    </location>
</feature>
<evidence type="ECO:0000256" key="1">
    <source>
        <dbReference type="ARBA" id="ARBA00000382"/>
    </source>
</evidence>
<keyword evidence="13" id="KW-1185">Reference proteome</keyword>
<feature type="signal peptide" evidence="9">
    <location>
        <begin position="1"/>
        <end position="18"/>
    </location>
</feature>
<evidence type="ECO:0000259" key="11">
    <source>
        <dbReference type="Pfam" id="PF10290"/>
    </source>
</evidence>
<evidence type="ECO:0000256" key="4">
    <source>
        <dbReference type="ARBA" id="ARBA00022729"/>
    </source>
</evidence>
<dbReference type="InterPro" id="IPR018807">
    <property type="entry name" value="YJL171C/Tos1_N"/>
</dbReference>
<name>A0A9P7BFU8_9ASCO</name>
<evidence type="ECO:0000256" key="8">
    <source>
        <dbReference type="SAM" id="MobiDB-lite"/>
    </source>
</evidence>
<dbReference type="Pfam" id="PF10290">
    <property type="entry name" value="YJL171C_Tos1_N"/>
    <property type="match status" value="1"/>
</dbReference>
<feature type="domain" description="Cell wall protein YJL171C/Tos1 N-terminal" evidence="11">
    <location>
        <begin position="37"/>
        <end position="102"/>
    </location>
</feature>
<keyword evidence="4 9" id="KW-0732">Signal</keyword>
<dbReference type="InterPro" id="IPR018805">
    <property type="entry name" value="YJL171C/Tos1_C"/>
</dbReference>
<dbReference type="PANTHER" id="PTHR31737">
    <property type="entry name" value="PROTEIN TOS1"/>
    <property type="match status" value="1"/>
</dbReference>
<comment type="caution">
    <text evidence="12">The sequence shown here is derived from an EMBL/GenBank/DDBJ whole genome shotgun (WGS) entry which is preliminary data.</text>
</comment>
<dbReference type="GO" id="GO:0071555">
    <property type="term" value="P:cell wall organization"/>
    <property type="evidence" value="ECO:0007669"/>
    <property type="project" value="UniProtKB-KW"/>
</dbReference>
<dbReference type="Pfam" id="PF10287">
    <property type="entry name" value="YJL171C_Tos1_C"/>
    <property type="match status" value="1"/>
</dbReference>
<keyword evidence="6" id="KW-0326">Glycosidase</keyword>
<feature type="non-terminal residue" evidence="12">
    <location>
        <position position="413"/>
    </location>
</feature>
<sequence length="413" mass="45019">MVSPLFTSLLLAIDLACASSSSSSSSSKEYSSFANLLQFDNVGYYGYFYPVSTIEALSDGSCDCAKDYDNPTIFNGPIAPLDAELTVHFRGPINLLKFGYYVTSSYSFGDTSGSWERLAYYDSVEQTADNVTFLANYGNENTCLGNAFDYVDSTGLKKANDSEILSNTTVPFAHEFAIASNITCDGTDDCGAYRTDGQAYHGFYGINKMFLFEFNAPHDTSEESKSNKSDGYDMPAIWLLNAQIPRTSQYPLNANCTSWNSGSGEFDIFEVMNYTERNHFFSTIHDFQGSGDIGTGLQNWGYLERTPDSTMIGGVVFGEDKTITVFLSNSTSIDSTISNSDLNDWLSVLEKETENKTTLKSVSNPVPSTTEKSTKTSTKTSTVSSISSSSKNDAGLLLIPSSSFFGTIASVIF</sequence>
<evidence type="ECO:0000259" key="10">
    <source>
        <dbReference type="Pfam" id="PF10287"/>
    </source>
</evidence>
<comment type="similarity">
    <text evidence="2">Belongs to the PGA52 family.</text>
</comment>
<keyword evidence="7" id="KW-0961">Cell wall biogenesis/degradation</keyword>
<dbReference type="EC" id="3.2.1.39" evidence="3"/>
<dbReference type="PANTHER" id="PTHR31737:SF3">
    <property type="entry name" value="CELL WALL PROTEIN YJL171C"/>
    <property type="match status" value="1"/>
</dbReference>
<dbReference type="AlphaFoldDB" id="A0A9P7BFU8"/>
<evidence type="ECO:0000313" key="12">
    <source>
        <dbReference type="EMBL" id="KAG0689296.1"/>
    </source>
</evidence>
<feature type="compositionally biased region" description="Low complexity" evidence="8">
    <location>
        <begin position="368"/>
        <end position="389"/>
    </location>
</feature>
<reference evidence="12" key="1">
    <citation type="submission" date="2020-11" db="EMBL/GenBank/DDBJ databases">
        <title>Kefir isolates.</title>
        <authorList>
            <person name="Marcisauskas S."/>
            <person name="Kim Y."/>
            <person name="Blasche S."/>
        </authorList>
    </citation>
    <scope>NUCLEOTIDE SEQUENCE</scope>
    <source>
        <strain evidence="12">Olga-1</strain>
    </source>
</reference>
<feature type="compositionally biased region" description="Polar residues" evidence="8">
    <location>
        <begin position="358"/>
        <end position="367"/>
    </location>
</feature>
<evidence type="ECO:0000256" key="6">
    <source>
        <dbReference type="ARBA" id="ARBA00023295"/>
    </source>
</evidence>
<evidence type="ECO:0000256" key="5">
    <source>
        <dbReference type="ARBA" id="ARBA00022801"/>
    </source>
</evidence>
<dbReference type="GO" id="GO:0009277">
    <property type="term" value="C:fungal-type cell wall"/>
    <property type="evidence" value="ECO:0007669"/>
    <property type="project" value="TreeGrafter"/>
</dbReference>
<feature type="region of interest" description="Disordered" evidence="8">
    <location>
        <begin position="357"/>
        <end position="389"/>
    </location>
</feature>
<keyword evidence="5" id="KW-0378">Hydrolase</keyword>
<proteinExistence type="inferred from homology"/>
<accession>A0A9P7BFU8</accession>
<protein>
    <recommendedName>
        <fullName evidence="3">glucan endo-1,3-beta-D-glucosidase</fullName>
        <ecNumber evidence="3">3.2.1.39</ecNumber>
    </recommendedName>
</protein>
<evidence type="ECO:0000256" key="2">
    <source>
        <dbReference type="ARBA" id="ARBA00006055"/>
    </source>
</evidence>
<dbReference type="OrthoDB" id="118256at2759"/>
<dbReference type="Proteomes" id="UP000697127">
    <property type="component" value="Unassembled WGS sequence"/>
</dbReference>
<comment type="catalytic activity">
    <reaction evidence="1">
        <text>Hydrolysis of (1-&gt;3)-beta-D-glucosidic linkages in (1-&gt;3)-beta-D-glucans.</text>
        <dbReference type="EC" id="3.2.1.39"/>
    </reaction>
</comment>
<dbReference type="GO" id="GO:0042973">
    <property type="term" value="F:glucan endo-1,3-beta-D-glucosidase activity"/>
    <property type="evidence" value="ECO:0007669"/>
    <property type="project" value="UniProtKB-EC"/>
</dbReference>
<evidence type="ECO:0000256" key="3">
    <source>
        <dbReference type="ARBA" id="ARBA00012780"/>
    </source>
</evidence>
<gene>
    <name evidence="12" type="ORF">C6P40_005233</name>
</gene>